<evidence type="ECO:0000313" key="17">
    <source>
        <dbReference type="Proteomes" id="UP000663882"/>
    </source>
</evidence>
<evidence type="ECO:0000256" key="12">
    <source>
        <dbReference type="ARBA" id="ARBA00051680"/>
    </source>
</evidence>
<dbReference type="Gene3D" id="3.30.200.20">
    <property type="entry name" value="Phosphorylase Kinase, domain 1"/>
    <property type="match status" value="1"/>
</dbReference>
<proteinExistence type="inferred from homology"/>
<feature type="binding site" evidence="13">
    <location>
        <position position="154"/>
    </location>
    <ligand>
        <name>ATP</name>
        <dbReference type="ChEBI" id="CHEBI:30616"/>
    </ligand>
</feature>
<comment type="catalytic activity">
    <reaction evidence="11">
        <text>L-threonyl-[protein] + ATP = O-phospho-L-threonyl-[protein] + ADP + H(+)</text>
        <dbReference type="Rhea" id="RHEA:46608"/>
        <dbReference type="Rhea" id="RHEA-COMP:11060"/>
        <dbReference type="Rhea" id="RHEA-COMP:11605"/>
        <dbReference type="ChEBI" id="CHEBI:15378"/>
        <dbReference type="ChEBI" id="CHEBI:30013"/>
        <dbReference type="ChEBI" id="CHEBI:30616"/>
        <dbReference type="ChEBI" id="CHEBI:61977"/>
        <dbReference type="ChEBI" id="CHEBI:456216"/>
        <dbReference type="EC" id="2.7.12.1"/>
    </reaction>
</comment>
<dbReference type="InterPro" id="IPR050494">
    <property type="entry name" value="Ser_Thr_dual-spec_kinase"/>
</dbReference>
<evidence type="ECO:0000256" key="9">
    <source>
        <dbReference type="ARBA" id="ARBA00023242"/>
    </source>
</evidence>
<dbReference type="InterPro" id="IPR044131">
    <property type="entry name" value="PKc_DYR1A/1B"/>
</dbReference>
<comment type="caution">
    <text evidence="15">The sequence shown here is derived from an EMBL/GenBank/DDBJ whole genome shotgun (WGS) entry which is preliminary data.</text>
</comment>
<evidence type="ECO:0000256" key="2">
    <source>
        <dbReference type="ARBA" id="ARBA00008867"/>
    </source>
</evidence>
<protein>
    <recommendedName>
        <fullName evidence="3">dual-specificity kinase</fullName>
        <ecNumber evidence="3">2.7.12.1</ecNumber>
    </recommendedName>
</protein>
<evidence type="ECO:0000256" key="3">
    <source>
        <dbReference type="ARBA" id="ARBA00013203"/>
    </source>
</evidence>
<evidence type="ECO:0000256" key="13">
    <source>
        <dbReference type="PROSITE-ProRule" id="PRU10141"/>
    </source>
</evidence>
<reference evidence="15" key="1">
    <citation type="submission" date="2021-02" db="EMBL/GenBank/DDBJ databases">
        <authorList>
            <person name="Nowell W R."/>
        </authorList>
    </citation>
    <scope>NUCLEOTIDE SEQUENCE</scope>
</reference>
<dbReference type="PROSITE" id="PS00107">
    <property type="entry name" value="PROTEIN_KINASE_ATP"/>
    <property type="match status" value="1"/>
</dbReference>
<evidence type="ECO:0000256" key="7">
    <source>
        <dbReference type="ARBA" id="ARBA00022777"/>
    </source>
</evidence>
<evidence type="ECO:0000256" key="11">
    <source>
        <dbReference type="ARBA" id="ARBA00049308"/>
    </source>
</evidence>
<comment type="similarity">
    <text evidence="2">Belongs to the protein kinase superfamily. CMGC Ser/Thr protein kinase family. MNB/DYRK subfamily.</text>
</comment>
<evidence type="ECO:0000256" key="1">
    <source>
        <dbReference type="ARBA" id="ARBA00004123"/>
    </source>
</evidence>
<dbReference type="InterPro" id="IPR008271">
    <property type="entry name" value="Ser/Thr_kinase_AS"/>
</dbReference>
<dbReference type="CDD" id="cd14226">
    <property type="entry name" value="PKc_DYRK1"/>
    <property type="match status" value="1"/>
</dbReference>
<dbReference type="PROSITE" id="PS50011">
    <property type="entry name" value="PROTEIN_KINASE_DOM"/>
    <property type="match status" value="1"/>
</dbReference>
<evidence type="ECO:0000313" key="16">
    <source>
        <dbReference type="EMBL" id="CAF1270940.1"/>
    </source>
</evidence>
<dbReference type="GO" id="GO:0005524">
    <property type="term" value="F:ATP binding"/>
    <property type="evidence" value="ECO:0007669"/>
    <property type="project" value="UniProtKB-UniRule"/>
</dbReference>
<dbReference type="PANTHER" id="PTHR24058">
    <property type="entry name" value="DUAL SPECIFICITY PROTEIN KINASE"/>
    <property type="match status" value="1"/>
</dbReference>
<dbReference type="FunFam" id="3.30.200.20:FF:000087">
    <property type="entry name" value="Dual specificity tyrosine-phosphorylation-regulated kinase 1A"/>
    <property type="match status" value="1"/>
</dbReference>
<evidence type="ECO:0000256" key="5">
    <source>
        <dbReference type="ARBA" id="ARBA00022679"/>
    </source>
</evidence>
<comment type="subcellular location">
    <subcellularLocation>
        <location evidence="1">Nucleus</location>
    </subcellularLocation>
</comment>
<keyword evidence="9" id="KW-0539">Nucleus</keyword>
<sequence>MQYIQAPSYTEWTVPFGYEQFYCNNTNRHHHLSSNASSLTDGSSAYGSSTSYLYDIVPSATGPISPELQTNYEVYYAKKKKRSNNQVIEDNNGLYKKEKRNLNDGFDDENHDYIVRPGEIWLERYTIDCLIGKGSFGQVVKAFDHIDGEYVAIKIIKNKRPFLSQAQIEVRLLELMNQHDIDNNGYIVKLKRNFTFRNHLCLVFELLSYNLYDLLRNTNFRGVSLNLTRKFALQLLSALLFLSQPELNVLHCDLKPENILLVNPKRSAIKIVDFGSSCQIGQRLYQYIQSRFYRSPEVLLGIPYDMAIDMWSLGCILVEMHTGEPLFSGTNEYDQMMKIVEVLGMPPNHILEQGTKTKRFFDRLPDNTWIPRKSKERRYRAPATRKLHDVLGVDVGGPGGRRTGEPNHSVLDYMKFKELVQQMLEYDPKRRILPFNALQASFFKRTYDETSTMNHPSSSTTNVLLTNTNNNGTNNVNSLLQQNNSLITNHTNIPLSSNLNSNGSPNLDPMHINLHQVKPEARKVINTTNHLYINALRYRQDSYRHIIETVPSTNQPSRANQQYPPPNLWQPNDSTSQQQIFMPGIQRPFPGLAPSVQQQSSNSSIAQLTNVNQIGIPTSSSSYLTNYPNVNQTNNTTFNDDPTNINRHFPIIDTNLASIDLSVPTQFQTTNNSTNSYYPSQRIHTSPSATASFPQFFGYVPPSFNHHHHLSSNVDDASLLIQNPSLT</sequence>
<dbReference type="PROSITE" id="PS00108">
    <property type="entry name" value="PROTEIN_KINASE_ST"/>
    <property type="match status" value="1"/>
</dbReference>
<dbReference type="SUPFAM" id="SSF56112">
    <property type="entry name" value="Protein kinase-like (PK-like)"/>
    <property type="match status" value="1"/>
</dbReference>
<evidence type="ECO:0000313" key="15">
    <source>
        <dbReference type="EMBL" id="CAF1263402.1"/>
    </source>
</evidence>
<evidence type="ECO:0000259" key="14">
    <source>
        <dbReference type="PROSITE" id="PS50011"/>
    </source>
</evidence>
<keyword evidence="7" id="KW-0418">Kinase</keyword>
<dbReference type="InterPro" id="IPR011009">
    <property type="entry name" value="Kinase-like_dom_sf"/>
</dbReference>
<evidence type="ECO:0000256" key="4">
    <source>
        <dbReference type="ARBA" id="ARBA00022527"/>
    </source>
</evidence>
<dbReference type="FunFam" id="1.10.510.10:FF:000117">
    <property type="entry name" value="dual specificity tyrosine-phosphorylation-regulated kinase 1A isoform X1"/>
    <property type="match status" value="1"/>
</dbReference>
<dbReference type="EMBL" id="CAJNOO010002389">
    <property type="protein sequence ID" value="CAF1263402.1"/>
    <property type="molecule type" value="Genomic_DNA"/>
</dbReference>
<keyword evidence="4" id="KW-0723">Serine/threonine-protein kinase</keyword>
<dbReference type="Pfam" id="PF00069">
    <property type="entry name" value="Pkinase"/>
    <property type="match status" value="1"/>
</dbReference>
<dbReference type="GO" id="GO:0004674">
    <property type="term" value="F:protein serine/threonine kinase activity"/>
    <property type="evidence" value="ECO:0007669"/>
    <property type="project" value="UniProtKB-KW"/>
</dbReference>
<dbReference type="Proteomes" id="UP000663889">
    <property type="component" value="Unassembled WGS sequence"/>
</dbReference>
<dbReference type="GO" id="GO:0005634">
    <property type="term" value="C:nucleus"/>
    <property type="evidence" value="ECO:0007669"/>
    <property type="project" value="UniProtKB-SubCell"/>
</dbReference>
<dbReference type="SMART" id="SM00220">
    <property type="entry name" value="S_TKc"/>
    <property type="match status" value="1"/>
</dbReference>
<evidence type="ECO:0000256" key="10">
    <source>
        <dbReference type="ARBA" id="ARBA00049003"/>
    </source>
</evidence>
<keyword evidence="5" id="KW-0808">Transferase</keyword>
<organism evidence="15 17">
    <name type="scientific">Rotaria sordida</name>
    <dbReference type="NCBI Taxonomy" id="392033"/>
    <lineage>
        <taxon>Eukaryota</taxon>
        <taxon>Metazoa</taxon>
        <taxon>Spiralia</taxon>
        <taxon>Gnathifera</taxon>
        <taxon>Rotifera</taxon>
        <taxon>Eurotatoria</taxon>
        <taxon>Bdelloidea</taxon>
        <taxon>Philodinida</taxon>
        <taxon>Philodinidae</taxon>
        <taxon>Rotaria</taxon>
    </lineage>
</organism>
<dbReference type="Gene3D" id="1.10.510.10">
    <property type="entry name" value="Transferase(Phosphotransferase) domain 1"/>
    <property type="match status" value="1"/>
</dbReference>
<comment type="catalytic activity">
    <reaction evidence="10">
        <text>L-seryl-[protein] + ATP = O-phospho-L-seryl-[protein] + ADP + H(+)</text>
        <dbReference type="Rhea" id="RHEA:17989"/>
        <dbReference type="Rhea" id="RHEA-COMP:9863"/>
        <dbReference type="Rhea" id="RHEA-COMP:11604"/>
        <dbReference type="ChEBI" id="CHEBI:15378"/>
        <dbReference type="ChEBI" id="CHEBI:29999"/>
        <dbReference type="ChEBI" id="CHEBI:30616"/>
        <dbReference type="ChEBI" id="CHEBI:83421"/>
        <dbReference type="ChEBI" id="CHEBI:456216"/>
        <dbReference type="EC" id="2.7.12.1"/>
    </reaction>
</comment>
<accession>A0A815AVM7</accession>
<name>A0A815AVM7_9BILA</name>
<feature type="domain" description="Protein kinase" evidence="14">
    <location>
        <begin position="125"/>
        <end position="443"/>
    </location>
</feature>
<evidence type="ECO:0000256" key="6">
    <source>
        <dbReference type="ARBA" id="ARBA00022741"/>
    </source>
</evidence>
<keyword evidence="6 13" id="KW-0547">Nucleotide-binding</keyword>
<dbReference type="InterPro" id="IPR017441">
    <property type="entry name" value="Protein_kinase_ATP_BS"/>
</dbReference>
<comment type="catalytic activity">
    <reaction evidence="12">
        <text>L-tyrosyl-[protein] + ATP = O-phospho-L-tyrosyl-[protein] + ADP + H(+)</text>
        <dbReference type="Rhea" id="RHEA:10596"/>
        <dbReference type="Rhea" id="RHEA-COMP:10136"/>
        <dbReference type="Rhea" id="RHEA-COMP:20101"/>
        <dbReference type="ChEBI" id="CHEBI:15378"/>
        <dbReference type="ChEBI" id="CHEBI:30616"/>
        <dbReference type="ChEBI" id="CHEBI:46858"/>
        <dbReference type="ChEBI" id="CHEBI:61978"/>
        <dbReference type="ChEBI" id="CHEBI:456216"/>
        <dbReference type="EC" id="2.7.12.1"/>
    </reaction>
</comment>
<dbReference type="AlphaFoldDB" id="A0A815AVM7"/>
<keyword evidence="8 13" id="KW-0067">ATP-binding</keyword>
<dbReference type="InterPro" id="IPR000719">
    <property type="entry name" value="Prot_kinase_dom"/>
</dbReference>
<dbReference type="EMBL" id="CAJNOU010001931">
    <property type="protein sequence ID" value="CAF1270940.1"/>
    <property type="molecule type" value="Genomic_DNA"/>
</dbReference>
<dbReference type="Proteomes" id="UP000663882">
    <property type="component" value="Unassembled WGS sequence"/>
</dbReference>
<dbReference type="GO" id="GO:0004712">
    <property type="term" value="F:protein serine/threonine/tyrosine kinase activity"/>
    <property type="evidence" value="ECO:0007669"/>
    <property type="project" value="UniProtKB-EC"/>
</dbReference>
<gene>
    <name evidence="15" type="ORF">RFH988_LOCUS27800</name>
    <name evidence="16" type="ORF">SEV965_LOCUS24747</name>
</gene>
<evidence type="ECO:0000256" key="8">
    <source>
        <dbReference type="ARBA" id="ARBA00022840"/>
    </source>
</evidence>
<dbReference type="OrthoDB" id="9332038at2759"/>
<dbReference type="PANTHER" id="PTHR24058:SF28">
    <property type="entry name" value="SERINE_THREONINE-PROTEIN KINASE MINIBRAIN"/>
    <property type="match status" value="1"/>
</dbReference>
<dbReference type="EC" id="2.7.12.1" evidence="3"/>